<gene>
    <name evidence="1" type="ORF">FBU59_001741</name>
</gene>
<keyword evidence="2" id="KW-1185">Reference proteome</keyword>
<organism evidence="1 2">
    <name type="scientific">Linderina macrospora</name>
    <dbReference type="NCBI Taxonomy" id="4868"/>
    <lineage>
        <taxon>Eukaryota</taxon>
        <taxon>Fungi</taxon>
        <taxon>Fungi incertae sedis</taxon>
        <taxon>Zoopagomycota</taxon>
        <taxon>Kickxellomycotina</taxon>
        <taxon>Kickxellomycetes</taxon>
        <taxon>Kickxellales</taxon>
        <taxon>Kickxellaceae</taxon>
        <taxon>Linderina</taxon>
    </lineage>
</organism>
<protein>
    <submittedName>
        <fullName evidence="1">Uncharacterized protein</fullName>
    </submittedName>
</protein>
<sequence>MGLPIDQDISVARSLNVPSAYTGIQYDVRRGPVRVTHDLVFSAAIADEAGNVHHLRLATPIFVLPDMAAGSMDLPRYEEAGSDTLIEMAAMGADVTDYLPRIECTEESPLALLGYKSCGDIPPPSYVSSNELLDSPEISAPQPVGNAPSRLRRLCSRALLRQPQGSTEVLSL</sequence>
<comment type="caution">
    <text evidence="1">The sequence shown here is derived from an EMBL/GenBank/DDBJ whole genome shotgun (WGS) entry which is preliminary data.</text>
</comment>
<reference evidence="1" key="1">
    <citation type="submission" date="2022-07" db="EMBL/GenBank/DDBJ databases">
        <title>Phylogenomic reconstructions and comparative analyses of Kickxellomycotina fungi.</title>
        <authorList>
            <person name="Reynolds N.K."/>
            <person name="Stajich J.E."/>
            <person name="Barry K."/>
            <person name="Grigoriev I.V."/>
            <person name="Crous P."/>
            <person name="Smith M.E."/>
        </authorList>
    </citation>
    <scope>NUCLEOTIDE SEQUENCE</scope>
    <source>
        <strain evidence="1">NRRL 5244</strain>
    </source>
</reference>
<name>A0ACC1JD62_9FUNG</name>
<dbReference type="EMBL" id="JANBPW010000832">
    <property type="protein sequence ID" value="KAJ1948122.1"/>
    <property type="molecule type" value="Genomic_DNA"/>
</dbReference>
<proteinExistence type="predicted"/>
<dbReference type="Proteomes" id="UP001150603">
    <property type="component" value="Unassembled WGS sequence"/>
</dbReference>
<evidence type="ECO:0000313" key="2">
    <source>
        <dbReference type="Proteomes" id="UP001150603"/>
    </source>
</evidence>
<evidence type="ECO:0000313" key="1">
    <source>
        <dbReference type="EMBL" id="KAJ1948122.1"/>
    </source>
</evidence>
<accession>A0ACC1JD62</accession>